<dbReference type="GO" id="GO:0036149">
    <property type="term" value="P:phosphatidylinositol acyl-chain remodeling"/>
    <property type="evidence" value="ECO:0007669"/>
    <property type="project" value="TreeGrafter"/>
</dbReference>
<dbReference type="PANTHER" id="PTHR10983">
    <property type="entry name" value="1-ACYLGLYCEROL-3-PHOSPHATE ACYLTRANSFERASE-RELATED"/>
    <property type="match status" value="1"/>
</dbReference>
<organism evidence="6 7">
    <name type="scientific">Steinernema glaseri</name>
    <dbReference type="NCBI Taxonomy" id="37863"/>
    <lineage>
        <taxon>Eukaryota</taxon>
        <taxon>Metazoa</taxon>
        <taxon>Ecdysozoa</taxon>
        <taxon>Nematoda</taxon>
        <taxon>Chromadorea</taxon>
        <taxon>Rhabditida</taxon>
        <taxon>Tylenchina</taxon>
        <taxon>Panagrolaimomorpha</taxon>
        <taxon>Strongyloidoidea</taxon>
        <taxon>Steinernematidae</taxon>
        <taxon>Steinernema</taxon>
    </lineage>
</organism>
<feature type="transmembrane region" description="Helical" evidence="4">
    <location>
        <begin position="349"/>
        <end position="366"/>
    </location>
</feature>
<dbReference type="WBParaSite" id="L893_g8476.t1">
    <property type="protein sequence ID" value="L893_g8476.t1"/>
    <property type="gene ID" value="L893_g8476"/>
</dbReference>
<dbReference type="SUPFAM" id="SSF69593">
    <property type="entry name" value="Glycerol-3-phosphate (1)-acyltransferase"/>
    <property type="match status" value="1"/>
</dbReference>
<evidence type="ECO:0000313" key="6">
    <source>
        <dbReference type="Proteomes" id="UP000095287"/>
    </source>
</evidence>
<dbReference type="CDD" id="cd07990">
    <property type="entry name" value="LPLAT_LCLAT1-like"/>
    <property type="match status" value="1"/>
</dbReference>
<dbReference type="GO" id="GO:0005739">
    <property type="term" value="C:mitochondrion"/>
    <property type="evidence" value="ECO:0007669"/>
    <property type="project" value="TreeGrafter"/>
</dbReference>
<keyword evidence="4" id="KW-0472">Membrane</keyword>
<dbReference type="AlphaFoldDB" id="A0A1I8AQQ2"/>
<keyword evidence="4" id="KW-1133">Transmembrane helix</keyword>
<dbReference type="Proteomes" id="UP000095287">
    <property type="component" value="Unplaced"/>
</dbReference>
<name>A0A1I8AQQ2_9BILA</name>
<feature type="domain" description="Phospholipid/glycerol acyltransferase" evidence="5">
    <location>
        <begin position="89"/>
        <end position="240"/>
    </location>
</feature>
<evidence type="ECO:0000313" key="7">
    <source>
        <dbReference type="WBParaSite" id="L893_g8476.t1"/>
    </source>
</evidence>
<feature type="transmembrane region" description="Helical" evidence="4">
    <location>
        <begin position="20"/>
        <end position="41"/>
    </location>
</feature>
<comment type="similarity">
    <text evidence="1">Belongs to the 1-acyl-sn-glycerol-3-phosphate acyltransferase family.</text>
</comment>
<dbReference type="SMART" id="SM00563">
    <property type="entry name" value="PlsC"/>
    <property type="match status" value="1"/>
</dbReference>
<keyword evidence="4" id="KW-0812">Transmembrane</keyword>
<dbReference type="PANTHER" id="PTHR10983:SF73">
    <property type="entry name" value="1-ACYL-SN-GLYCEROL-3-PHOSPHATE ACYLTRANSFERASE EPSILON"/>
    <property type="match status" value="1"/>
</dbReference>
<dbReference type="GO" id="GO:0016746">
    <property type="term" value="F:acyltransferase activity"/>
    <property type="evidence" value="ECO:0007669"/>
    <property type="project" value="UniProtKB-KW"/>
</dbReference>
<reference evidence="7" key="1">
    <citation type="submission" date="2016-11" db="UniProtKB">
        <authorList>
            <consortium name="WormBaseParasite"/>
        </authorList>
    </citation>
    <scope>IDENTIFICATION</scope>
</reference>
<keyword evidence="3" id="KW-0012">Acyltransferase</keyword>
<dbReference type="InterPro" id="IPR032098">
    <property type="entry name" value="Acyltransf_C"/>
</dbReference>
<evidence type="ECO:0000256" key="2">
    <source>
        <dbReference type="ARBA" id="ARBA00022679"/>
    </source>
</evidence>
<dbReference type="Pfam" id="PF16076">
    <property type="entry name" value="Acyltransf_C"/>
    <property type="match status" value="1"/>
</dbReference>
<keyword evidence="2" id="KW-0808">Transferase</keyword>
<evidence type="ECO:0000256" key="1">
    <source>
        <dbReference type="ARBA" id="ARBA00008655"/>
    </source>
</evidence>
<dbReference type="GO" id="GO:0005783">
    <property type="term" value="C:endoplasmic reticulum"/>
    <property type="evidence" value="ECO:0007669"/>
    <property type="project" value="TreeGrafter"/>
</dbReference>
<protein>
    <submittedName>
        <fullName evidence="7">PlsC domain-containing protein</fullName>
    </submittedName>
</protein>
<proteinExistence type="inferred from homology"/>
<sequence>MLSILVTAHELKAVVPALYLGASQLPFATAALGIGAASWVLPAKCFRSMDNFLYAAYKRTCLFIFENLSGVTINFYGDIDELRKKKETALVICNHQSDVDWAIIDMLALRQSPEGGENLVRFMVKHAISFVPLFGWYVYQHGYIYVRRFGKYRKEPVERQLNYLGSMGEPFWLALFPEGTRFTKKRPDAIKKSDEICERIGVPKLNNVLVPRPGAFFNAFEGLMKNGALEAVYDVTIGYGQTRQEGRHGRAPNMFEFVCGNPTYQNVHVHVRRFTSSEIPADAEHQKQWLVQRYQEKDKMLDEYYSKGQLPDLREANVPRISLYRSLIPAFAFGAALVAPIYSERAREVYIATIATSPFLIAWLNLRGCI</sequence>
<evidence type="ECO:0000256" key="4">
    <source>
        <dbReference type="SAM" id="Phobius"/>
    </source>
</evidence>
<feature type="transmembrane region" description="Helical" evidence="4">
    <location>
        <begin position="323"/>
        <end position="343"/>
    </location>
</feature>
<dbReference type="InterPro" id="IPR002123">
    <property type="entry name" value="Plipid/glycerol_acylTrfase"/>
</dbReference>
<accession>A0A1I8AQQ2</accession>
<keyword evidence="6" id="KW-1185">Reference proteome</keyword>
<dbReference type="Pfam" id="PF01553">
    <property type="entry name" value="Acyltransferase"/>
    <property type="match status" value="1"/>
</dbReference>
<evidence type="ECO:0000259" key="5">
    <source>
        <dbReference type="SMART" id="SM00563"/>
    </source>
</evidence>
<evidence type="ECO:0000256" key="3">
    <source>
        <dbReference type="ARBA" id="ARBA00023315"/>
    </source>
</evidence>